<dbReference type="EMBL" id="JABWPM010000027">
    <property type="protein sequence ID" value="NUY98557.1"/>
    <property type="molecule type" value="Genomic_DNA"/>
</dbReference>
<protein>
    <submittedName>
        <fullName evidence="1">DUF2724 domain-containing protein</fullName>
    </submittedName>
</protein>
<proteinExistence type="predicted"/>
<dbReference type="GeneID" id="57347264"/>
<reference evidence="1 2" key="1">
    <citation type="submission" date="2020-05" db="EMBL/GenBank/DDBJ databases">
        <title>Whole Genome Sequences of Enterobacteriales Associated with the International Space Station.</title>
        <authorList>
            <person name="Bharadwaj A."/>
            <person name="Daudu R."/>
            <person name="Singh N."/>
            <person name="Wood J."/>
            <person name="Debieu M."/>
            <person name="Mason C."/>
            <person name="Wang C."/>
            <person name="Venkateswaran K."/>
        </authorList>
    </citation>
    <scope>NUCLEOTIDE SEQUENCE [LARGE SCALE GENOMIC DNA]</scope>
    <source>
        <strain evidence="1 2">IF5SW-B1</strain>
    </source>
</reference>
<gene>
    <name evidence="1" type="ORF">HU668_19050</name>
</gene>
<dbReference type="Pfam" id="PF10893">
    <property type="entry name" value="Phage_186_Fil"/>
    <property type="match status" value="1"/>
</dbReference>
<evidence type="ECO:0000313" key="2">
    <source>
        <dbReference type="Proteomes" id="UP000566985"/>
    </source>
</evidence>
<organism evidence="1 2">
    <name type="scientific">Pantoea brenneri</name>
    <dbReference type="NCBI Taxonomy" id="472694"/>
    <lineage>
        <taxon>Bacteria</taxon>
        <taxon>Pseudomonadati</taxon>
        <taxon>Pseudomonadota</taxon>
        <taxon>Gammaproteobacteria</taxon>
        <taxon>Enterobacterales</taxon>
        <taxon>Erwiniaceae</taxon>
        <taxon>Pantoea</taxon>
    </lineage>
</organism>
<dbReference type="Proteomes" id="UP000566985">
    <property type="component" value="Unassembled WGS sequence"/>
</dbReference>
<name>A0A7Y6NHB1_9GAMM</name>
<comment type="caution">
    <text evidence="1">The sequence shown here is derived from an EMBL/GenBank/DDBJ whole genome shotgun (WGS) entry which is preliminary data.</text>
</comment>
<accession>A0A7Y6NHB1</accession>
<dbReference type="AlphaFoldDB" id="A0A7Y6NHB1"/>
<sequence length="67" mass="7759">MISFASRLKRQSPSMSYGHGWIMGENGKRWHPVLSQQVQVKEQRGKTWLSKAIQCWSSLLPANGFRR</sequence>
<dbReference type="RefSeq" id="WP_084227846.1">
    <property type="nucleotide sequence ID" value="NZ_JABWPE010000027.1"/>
</dbReference>
<evidence type="ECO:0000313" key="1">
    <source>
        <dbReference type="EMBL" id="NUY98557.1"/>
    </source>
</evidence>
<dbReference type="InterPro" id="IPR021221">
    <property type="entry name" value="Fil"/>
</dbReference>